<evidence type="ECO:0000256" key="1">
    <source>
        <dbReference type="SAM" id="Coils"/>
    </source>
</evidence>
<keyword evidence="1" id="KW-0175">Coiled coil</keyword>
<keyword evidence="2" id="KW-0472">Membrane</keyword>
<feature type="transmembrane region" description="Helical" evidence="2">
    <location>
        <begin position="29"/>
        <end position="49"/>
    </location>
</feature>
<feature type="transmembrane region" description="Helical" evidence="2">
    <location>
        <begin position="5"/>
        <end position="23"/>
    </location>
</feature>
<feature type="transmembrane region" description="Helical" evidence="2">
    <location>
        <begin position="93"/>
        <end position="116"/>
    </location>
</feature>
<keyword evidence="2" id="KW-0812">Transmembrane</keyword>
<evidence type="ECO:0000256" key="2">
    <source>
        <dbReference type="SAM" id="Phobius"/>
    </source>
</evidence>
<evidence type="ECO:0000313" key="4">
    <source>
        <dbReference type="Proteomes" id="UP001173801"/>
    </source>
</evidence>
<keyword evidence="4" id="KW-1185">Reference proteome</keyword>
<proteinExistence type="predicted"/>
<keyword evidence="2" id="KW-1133">Transmembrane helix</keyword>
<protein>
    <submittedName>
        <fullName evidence="3">Uncharacterized protein</fullName>
    </submittedName>
</protein>
<evidence type="ECO:0000313" key="3">
    <source>
        <dbReference type="EMBL" id="MDL0089691.1"/>
    </source>
</evidence>
<gene>
    <name evidence="3" type="ORF">NYG85_10000</name>
</gene>
<dbReference type="EMBL" id="JANURM010000018">
    <property type="protein sequence ID" value="MDL0089691.1"/>
    <property type="molecule type" value="Genomic_DNA"/>
</dbReference>
<dbReference type="RefSeq" id="WP_284938410.1">
    <property type="nucleotide sequence ID" value="NZ_JANURM010000018.1"/>
</dbReference>
<feature type="transmembrane region" description="Helical" evidence="2">
    <location>
        <begin position="122"/>
        <end position="146"/>
    </location>
</feature>
<sequence>MIKRLVFIYLFFTIILFSTQFFIGKNFMISSLIAYFCAIFIAIISFFSYKKRIEKKLKDRQDDENFDEENDENITLESEKARLKAKKTKLKDLHLGTAFVPFRLLAYLVLVVSFLLLKRYEILNIAGFLVGLSAMPLGALTFGLMIKDKNVK</sequence>
<comment type="caution">
    <text evidence="3">The sequence shown here is derived from an EMBL/GenBank/DDBJ whole genome shotgun (WGS) entry which is preliminary data.</text>
</comment>
<name>A0ABT7HRZ5_9BACT</name>
<feature type="coiled-coil region" evidence="1">
    <location>
        <begin position="66"/>
        <end position="93"/>
    </location>
</feature>
<reference evidence="3" key="2">
    <citation type="journal article" date="2023" name="Microorganisms">
        <title>Isolation and Genomic Characteristics of Cat-Borne Campylobacter felis sp. nov. and Sheep-Borne Campylobacter ovis sp. nov.</title>
        <authorList>
            <person name="Wang H."/>
            <person name="Li Y."/>
            <person name="Gu Y."/>
            <person name="Zhou G."/>
            <person name="Chen X."/>
            <person name="Zhang X."/>
            <person name="Shao Z."/>
            <person name="Zhang J."/>
            <person name="Zhang M."/>
        </authorList>
    </citation>
    <scope>NUCLEOTIDE SEQUENCE</scope>
    <source>
        <strain evidence="3">PS10</strain>
    </source>
</reference>
<reference evidence="3" key="1">
    <citation type="submission" date="2022-08" db="EMBL/GenBank/DDBJ databases">
        <authorList>
            <person name="Wang H."/>
        </authorList>
    </citation>
    <scope>NUCLEOTIDE SEQUENCE</scope>
    <source>
        <strain evidence="3">PS10</strain>
    </source>
</reference>
<accession>A0ABT7HRZ5</accession>
<organism evidence="3 4">
    <name type="scientific">Campylobacter gastrosuis</name>
    <dbReference type="NCBI Taxonomy" id="2974576"/>
    <lineage>
        <taxon>Bacteria</taxon>
        <taxon>Pseudomonadati</taxon>
        <taxon>Campylobacterota</taxon>
        <taxon>Epsilonproteobacteria</taxon>
        <taxon>Campylobacterales</taxon>
        <taxon>Campylobacteraceae</taxon>
        <taxon>Campylobacter</taxon>
    </lineage>
</organism>
<dbReference type="Proteomes" id="UP001173801">
    <property type="component" value="Unassembled WGS sequence"/>
</dbReference>